<feature type="region of interest" description="Disordered" evidence="1">
    <location>
        <begin position="118"/>
        <end position="138"/>
    </location>
</feature>
<sequence length="138" mass="14471">MTRLSAWTWLVVGGLAVLAAHAHAAGPKADVIEDVNAKQLEDLVADSDYVAVFWWRAAVAAGGGVAGVRRVGGTGGSGSEGMAKKEGGLSGVASVHRLLNSPESVLRYGRVSNRARKRARRMVTRKRGRRGEVHTAGG</sequence>
<evidence type="ECO:0000256" key="2">
    <source>
        <dbReference type="SAM" id="SignalP"/>
    </source>
</evidence>
<feature type="signal peptide" evidence="2">
    <location>
        <begin position="1"/>
        <end position="24"/>
    </location>
</feature>
<dbReference type="Proteomes" id="UP000324222">
    <property type="component" value="Unassembled WGS sequence"/>
</dbReference>
<accession>A0A5B7D026</accession>
<keyword evidence="4" id="KW-1185">Reference proteome</keyword>
<dbReference type="EMBL" id="VSRR010000399">
    <property type="protein sequence ID" value="MPC15060.1"/>
    <property type="molecule type" value="Genomic_DNA"/>
</dbReference>
<evidence type="ECO:0000313" key="4">
    <source>
        <dbReference type="Proteomes" id="UP000324222"/>
    </source>
</evidence>
<feature type="chain" id="PRO_5023086442" evidence="2">
    <location>
        <begin position="25"/>
        <end position="138"/>
    </location>
</feature>
<keyword evidence="2" id="KW-0732">Signal</keyword>
<gene>
    <name evidence="3" type="ORF">E2C01_007843</name>
</gene>
<protein>
    <submittedName>
        <fullName evidence="3">Uncharacterized protein</fullName>
    </submittedName>
</protein>
<name>A0A5B7D026_PORTR</name>
<organism evidence="3 4">
    <name type="scientific">Portunus trituberculatus</name>
    <name type="common">Swimming crab</name>
    <name type="synonym">Neptunus trituberculatus</name>
    <dbReference type="NCBI Taxonomy" id="210409"/>
    <lineage>
        <taxon>Eukaryota</taxon>
        <taxon>Metazoa</taxon>
        <taxon>Ecdysozoa</taxon>
        <taxon>Arthropoda</taxon>
        <taxon>Crustacea</taxon>
        <taxon>Multicrustacea</taxon>
        <taxon>Malacostraca</taxon>
        <taxon>Eumalacostraca</taxon>
        <taxon>Eucarida</taxon>
        <taxon>Decapoda</taxon>
        <taxon>Pleocyemata</taxon>
        <taxon>Brachyura</taxon>
        <taxon>Eubrachyura</taxon>
        <taxon>Portunoidea</taxon>
        <taxon>Portunidae</taxon>
        <taxon>Portuninae</taxon>
        <taxon>Portunus</taxon>
    </lineage>
</organism>
<comment type="caution">
    <text evidence="3">The sequence shown here is derived from an EMBL/GenBank/DDBJ whole genome shotgun (WGS) entry which is preliminary data.</text>
</comment>
<evidence type="ECO:0000256" key="1">
    <source>
        <dbReference type="SAM" id="MobiDB-lite"/>
    </source>
</evidence>
<evidence type="ECO:0000313" key="3">
    <source>
        <dbReference type="EMBL" id="MPC15060.1"/>
    </source>
</evidence>
<proteinExistence type="predicted"/>
<reference evidence="3 4" key="1">
    <citation type="submission" date="2019-05" db="EMBL/GenBank/DDBJ databases">
        <title>Another draft genome of Portunus trituberculatus and its Hox gene families provides insights of decapod evolution.</title>
        <authorList>
            <person name="Jeong J.-H."/>
            <person name="Song I."/>
            <person name="Kim S."/>
            <person name="Choi T."/>
            <person name="Kim D."/>
            <person name="Ryu S."/>
            <person name="Kim W."/>
        </authorList>
    </citation>
    <scope>NUCLEOTIDE SEQUENCE [LARGE SCALE GENOMIC DNA]</scope>
    <source>
        <tissue evidence="3">Muscle</tissue>
    </source>
</reference>
<dbReference type="AlphaFoldDB" id="A0A5B7D026"/>
<feature type="compositionally biased region" description="Basic residues" evidence="1">
    <location>
        <begin position="118"/>
        <end position="129"/>
    </location>
</feature>